<accession>A0A0B0MSF5</accession>
<feature type="compositionally biased region" description="Basic and acidic residues" evidence="1">
    <location>
        <begin position="1"/>
        <end position="21"/>
    </location>
</feature>
<evidence type="ECO:0000313" key="2">
    <source>
        <dbReference type="EMBL" id="KHG03695.1"/>
    </source>
</evidence>
<gene>
    <name evidence="2" type="ORF">F383_27175</name>
</gene>
<organism evidence="2 3">
    <name type="scientific">Gossypium arboreum</name>
    <name type="common">Tree cotton</name>
    <name type="synonym">Gossypium nanking</name>
    <dbReference type="NCBI Taxonomy" id="29729"/>
    <lineage>
        <taxon>Eukaryota</taxon>
        <taxon>Viridiplantae</taxon>
        <taxon>Streptophyta</taxon>
        <taxon>Embryophyta</taxon>
        <taxon>Tracheophyta</taxon>
        <taxon>Spermatophyta</taxon>
        <taxon>Magnoliopsida</taxon>
        <taxon>eudicotyledons</taxon>
        <taxon>Gunneridae</taxon>
        <taxon>Pentapetalae</taxon>
        <taxon>rosids</taxon>
        <taxon>malvids</taxon>
        <taxon>Malvales</taxon>
        <taxon>Malvaceae</taxon>
        <taxon>Malvoideae</taxon>
        <taxon>Gossypium</taxon>
    </lineage>
</organism>
<evidence type="ECO:0000313" key="3">
    <source>
        <dbReference type="Proteomes" id="UP000032142"/>
    </source>
</evidence>
<dbReference type="Proteomes" id="UP000032142">
    <property type="component" value="Unassembled WGS sequence"/>
</dbReference>
<keyword evidence="3" id="KW-1185">Reference proteome</keyword>
<sequence>MRGENKREDTSFKEREERSESSNELGGRLSRLMVWMRFTVSKIKIVTRRIGYLEIDINQKERPNRSGWLAYLCLDPASASSDFISVEALTRPNGNKDSKMKGFWAMAKKLKIADVVSSFDLIPQ</sequence>
<comment type="caution">
    <text evidence="2">The sequence shown here is derived from an EMBL/GenBank/DDBJ whole genome shotgun (WGS) entry which is preliminary data.</text>
</comment>
<dbReference type="AlphaFoldDB" id="A0A0B0MSF5"/>
<feature type="region of interest" description="Disordered" evidence="1">
    <location>
        <begin position="1"/>
        <end position="25"/>
    </location>
</feature>
<protein>
    <submittedName>
        <fullName evidence="2">Ataxin-3</fullName>
    </submittedName>
</protein>
<evidence type="ECO:0000256" key="1">
    <source>
        <dbReference type="SAM" id="MobiDB-lite"/>
    </source>
</evidence>
<dbReference type="EMBL" id="JRRC01377938">
    <property type="protein sequence ID" value="KHG03695.1"/>
    <property type="molecule type" value="Genomic_DNA"/>
</dbReference>
<name>A0A0B0MSF5_GOSAR</name>
<reference evidence="3" key="1">
    <citation type="submission" date="2014-09" db="EMBL/GenBank/DDBJ databases">
        <authorList>
            <person name="Mudge J."/>
            <person name="Ramaraj T."/>
            <person name="Lindquist I.E."/>
            <person name="Bharti A.K."/>
            <person name="Sundararajan A."/>
            <person name="Cameron C.T."/>
            <person name="Woodward J.E."/>
            <person name="May G.D."/>
            <person name="Brubaker C."/>
            <person name="Broadhvest J."/>
            <person name="Wilkins T.A."/>
        </authorList>
    </citation>
    <scope>NUCLEOTIDE SEQUENCE</scope>
    <source>
        <strain evidence="3">cv. AKA8401</strain>
    </source>
</reference>
<proteinExistence type="predicted"/>